<evidence type="ECO:0000256" key="5">
    <source>
        <dbReference type="ARBA" id="ARBA00023157"/>
    </source>
</evidence>
<dbReference type="STRING" id="36849.OXPF_26620"/>
<comment type="caution">
    <text evidence="7">The sequence shown here is derived from an EMBL/GenBank/DDBJ whole genome shotgun (WGS) entry which is preliminary data.</text>
</comment>
<evidence type="ECO:0000256" key="2">
    <source>
        <dbReference type="ARBA" id="ARBA00022723"/>
    </source>
</evidence>
<dbReference type="SUPFAM" id="SSF50022">
    <property type="entry name" value="ISP domain"/>
    <property type="match status" value="1"/>
</dbReference>
<dbReference type="InterPro" id="IPR036922">
    <property type="entry name" value="Rieske_2Fe-2S_sf"/>
</dbReference>
<feature type="domain" description="Rieske" evidence="6">
    <location>
        <begin position="427"/>
        <end position="514"/>
    </location>
</feature>
<reference evidence="7 8" key="1">
    <citation type="submission" date="2015-09" db="EMBL/GenBank/DDBJ databases">
        <title>Genome sequence of Oxobacter pfennigii DSM 3222.</title>
        <authorList>
            <person name="Poehlein A."/>
            <person name="Bengelsdorf F.R."/>
            <person name="Schiel-Bengelsdorf B."/>
            <person name="Duerre P."/>
            <person name="Daniel R."/>
        </authorList>
    </citation>
    <scope>NUCLEOTIDE SEQUENCE [LARGE SCALE GENOMIC DNA]</scope>
    <source>
        <strain evidence="7 8">DSM 3222</strain>
    </source>
</reference>
<dbReference type="InterPro" id="IPR006076">
    <property type="entry name" value="FAD-dep_OxRdtase"/>
</dbReference>
<protein>
    <submittedName>
        <fullName evidence="7">Gamma-glutamylputrescine oxidoreductase</fullName>
        <ecNumber evidence="7">1.4.3.-</ecNumber>
    </submittedName>
</protein>
<dbReference type="PANTHER" id="PTHR13847:SF274">
    <property type="entry name" value="RIESKE 2FE-2S IRON-SULFUR PROTEIN YHFW-RELATED"/>
    <property type="match status" value="1"/>
</dbReference>
<keyword evidence="3" id="KW-0408">Iron</keyword>
<dbReference type="GO" id="GO:0016705">
    <property type="term" value="F:oxidoreductase activity, acting on paired donors, with incorporation or reduction of molecular oxygen"/>
    <property type="evidence" value="ECO:0007669"/>
    <property type="project" value="UniProtKB-ARBA"/>
</dbReference>
<dbReference type="PROSITE" id="PS51296">
    <property type="entry name" value="RIESKE"/>
    <property type="match status" value="1"/>
</dbReference>
<accession>A0A0P8WMR3</accession>
<keyword evidence="1" id="KW-0001">2Fe-2S</keyword>
<proteinExistence type="predicted"/>
<dbReference type="InterPro" id="IPR005805">
    <property type="entry name" value="Rieske_Fe-S_prot_C"/>
</dbReference>
<sequence length="514" mass="57021">MNNDTAVKEIRLPETPESYWTSSTPKTPYPALQEDLNVDVAVVGGGMAGITSAFLLKKEGLKVAIIEAGRILQGTTGHTTAKITSQHGLIYHKIKKQLGKEMARQYAQANEDALNFIAGIIKEKNIDCNFERQSAYCYTQSDQYVEQISDEVKTASELGINASYAEEIPLPIDIKCAVRFDNQARFHPLKYLLPISRDITDSGSYIFENTRAVDIKEGDTVTVVTENGRKVNAKYLIIASHYPFVNMEGLYFSRLFPERSYALGIKIKEKFPGGMYITAEEPTRSLRHQNLDDNELIIVSGEHHKTGQGGNTAGHYEALRSFAVQTFEVLDIPYRWSTQDYSTPDGIPYAGHFTSKTPNIYVATGFGKWGMTNSTASAIIIKDLITKGSSPWEDVYNPSRFTPIASAPVFIKENINVAEELISGKLQPVPDSVDIKNGEAGIIEVDGKRTGAYRDDKGQLHLVDTTCTHMGCELQWNDGEKSWDCPCHGSRFTYEGHIIEGPALKPLKSPESQS</sequence>
<organism evidence="7 8">
    <name type="scientific">Oxobacter pfennigii</name>
    <dbReference type="NCBI Taxonomy" id="36849"/>
    <lineage>
        <taxon>Bacteria</taxon>
        <taxon>Bacillati</taxon>
        <taxon>Bacillota</taxon>
        <taxon>Clostridia</taxon>
        <taxon>Eubacteriales</taxon>
        <taxon>Clostridiaceae</taxon>
        <taxon>Oxobacter</taxon>
    </lineage>
</organism>
<keyword evidence="7" id="KW-0560">Oxidoreductase</keyword>
<keyword evidence="5" id="KW-1015">Disulfide bond</keyword>
<dbReference type="EC" id="1.4.3.-" evidence="7"/>
<dbReference type="GO" id="GO:0005737">
    <property type="term" value="C:cytoplasm"/>
    <property type="evidence" value="ECO:0007669"/>
    <property type="project" value="TreeGrafter"/>
</dbReference>
<dbReference type="Gene3D" id="3.30.9.10">
    <property type="entry name" value="D-Amino Acid Oxidase, subunit A, domain 2"/>
    <property type="match status" value="1"/>
</dbReference>
<gene>
    <name evidence="7" type="primary">puuB</name>
    <name evidence="7" type="ORF">OXPF_26620</name>
</gene>
<dbReference type="SUPFAM" id="SSF51905">
    <property type="entry name" value="FAD/NAD(P)-binding domain"/>
    <property type="match status" value="1"/>
</dbReference>
<dbReference type="Proteomes" id="UP000050326">
    <property type="component" value="Unassembled WGS sequence"/>
</dbReference>
<dbReference type="Gene3D" id="2.102.10.10">
    <property type="entry name" value="Rieske [2Fe-2S] iron-sulphur domain"/>
    <property type="match status" value="1"/>
</dbReference>
<dbReference type="GO" id="GO:0016020">
    <property type="term" value="C:membrane"/>
    <property type="evidence" value="ECO:0007669"/>
    <property type="project" value="InterPro"/>
</dbReference>
<dbReference type="InterPro" id="IPR038010">
    <property type="entry name" value="YhfW_C"/>
</dbReference>
<dbReference type="GO" id="GO:0004497">
    <property type="term" value="F:monooxygenase activity"/>
    <property type="evidence" value="ECO:0007669"/>
    <property type="project" value="UniProtKB-ARBA"/>
</dbReference>
<dbReference type="CDD" id="cd03477">
    <property type="entry name" value="Rieske_YhfW_C"/>
    <property type="match status" value="1"/>
</dbReference>
<dbReference type="EMBL" id="LKET01000035">
    <property type="protein sequence ID" value="KPU43802.1"/>
    <property type="molecule type" value="Genomic_DNA"/>
</dbReference>
<dbReference type="Pfam" id="PF00355">
    <property type="entry name" value="Rieske"/>
    <property type="match status" value="1"/>
</dbReference>
<dbReference type="Gene3D" id="3.50.50.60">
    <property type="entry name" value="FAD/NAD(P)-binding domain"/>
    <property type="match status" value="1"/>
</dbReference>
<keyword evidence="4" id="KW-0411">Iron-sulfur</keyword>
<dbReference type="Pfam" id="PF01266">
    <property type="entry name" value="DAO"/>
    <property type="match status" value="1"/>
</dbReference>
<dbReference type="OrthoDB" id="9767869at2"/>
<dbReference type="RefSeq" id="WP_054875689.1">
    <property type="nucleotide sequence ID" value="NZ_LKET01000035.1"/>
</dbReference>
<name>A0A0P8WMR3_9CLOT</name>
<dbReference type="PATRIC" id="fig|36849.3.peg.2816"/>
<keyword evidence="2" id="KW-0479">Metal-binding</keyword>
<dbReference type="GO" id="GO:0051537">
    <property type="term" value="F:2 iron, 2 sulfur cluster binding"/>
    <property type="evidence" value="ECO:0007669"/>
    <property type="project" value="UniProtKB-KW"/>
</dbReference>
<evidence type="ECO:0000256" key="4">
    <source>
        <dbReference type="ARBA" id="ARBA00023014"/>
    </source>
</evidence>
<evidence type="ECO:0000256" key="1">
    <source>
        <dbReference type="ARBA" id="ARBA00022714"/>
    </source>
</evidence>
<dbReference type="InterPro" id="IPR036188">
    <property type="entry name" value="FAD/NAD-bd_sf"/>
</dbReference>
<dbReference type="PRINTS" id="PR00162">
    <property type="entry name" value="RIESKE"/>
</dbReference>
<evidence type="ECO:0000256" key="3">
    <source>
        <dbReference type="ARBA" id="ARBA00023004"/>
    </source>
</evidence>
<dbReference type="AlphaFoldDB" id="A0A0P8WMR3"/>
<dbReference type="FunFam" id="2.102.10.10:FF:000014">
    <property type="entry name" value="Oxidoreductase, FAD dependent"/>
    <property type="match status" value="1"/>
</dbReference>
<evidence type="ECO:0000313" key="8">
    <source>
        <dbReference type="Proteomes" id="UP000050326"/>
    </source>
</evidence>
<evidence type="ECO:0000259" key="6">
    <source>
        <dbReference type="PROSITE" id="PS51296"/>
    </source>
</evidence>
<dbReference type="GO" id="GO:0046872">
    <property type="term" value="F:metal ion binding"/>
    <property type="evidence" value="ECO:0007669"/>
    <property type="project" value="UniProtKB-KW"/>
</dbReference>
<dbReference type="InterPro" id="IPR017941">
    <property type="entry name" value="Rieske_2Fe-2S"/>
</dbReference>
<keyword evidence="8" id="KW-1185">Reference proteome</keyword>
<dbReference type="PANTHER" id="PTHR13847">
    <property type="entry name" value="SARCOSINE DEHYDROGENASE-RELATED"/>
    <property type="match status" value="1"/>
</dbReference>
<evidence type="ECO:0000313" key="7">
    <source>
        <dbReference type="EMBL" id="KPU43802.1"/>
    </source>
</evidence>